<feature type="transmembrane region" description="Helical" evidence="9">
    <location>
        <begin position="441"/>
        <end position="463"/>
    </location>
</feature>
<keyword evidence="3" id="KW-0813">Transport</keyword>
<feature type="transmembrane region" description="Helical" evidence="9">
    <location>
        <begin position="209"/>
        <end position="231"/>
    </location>
</feature>
<evidence type="ECO:0000256" key="9">
    <source>
        <dbReference type="SAM" id="Phobius"/>
    </source>
</evidence>
<keyword evidence="11" id="KW-1185">Reference proteome</keyword>
<feature type="transmembrane region" description="Helical" evidence="9">
    <location>
        <begin position="243"/>
        <end position="262"/>
    </location>
</feature>
<dbReference type="PANTHER" id="PTHR43549">
    <property type="entry name" value="MULTIDRUG RESISTANCE PROTEIN YPNP-RELATED"/>
    <property type="match status" value="1"/>
</dbReference>
<comment type="subcellular location">
    <subcellularLocation>
        <location evidence="1">Cell membrane</location>
        <topology evidence="1">Multi-pass membrane protein</topology>
    </subcellularLocation>
</comment>
<dbReference type="Pfam" id="PF01554">
    <property type="entry name" value="MatE"/>
    <property type="match status" value="2"/>
</dbReference>
<evidence type="ECO:0000256" key="5">
    <source>
        <dbReference type="ARBA" id="ARBA00022692"/>
    </source>
</evidence>
<feature type="transmembrane region" description="Helical" evidence="9">
    <location>
        <begin position="339"/>
        <end position="357"/>
    </location>
</feature>
<keyword evidence="5 9" id="KW-0812">Transmembrane</keyword>
<accession>A2DZ48</accession>
<feature type="region of interest" description="Disordered" evidence="8">
    <location>
        <begin position="1"/>
        <end position="38"/>
    </location>
</feature>
<name>A2DZ48_TRIV3</name>
<feature type="transmembrane region" description="Helical" evidence="9">
    <location>
        <begin position="181"/>
        <end position="202"/>
    </location>
</feature>
<evidence type="ECO:0008006" key="12">
    <source>
        <dbReference type="Google" id="ProtNLM"/>
    </source>
</evidence>
<dbReference type="GO" id="GO:0042910">
    <property type="term" value="F:xenobiotic transmembrane transporter activity"/>
    <property type="evidence" value="ECO:0007669"/>
    <property type="project" value="InterPro"/>
</dbReference>
<dbReference type="VEuPathDB" id="TrichDB:TVAGG3_0978760"/>
<dbReference type="InterPro" id="IPR002528">
    <property type="entry name" value="MATE_fam"/>
</dbReference>
<keyword evidence="6 9" id="KW-1133">Transmembrane helix</keyword>
<feature type="transmembrane region" description="Helical" evidence="9">
    <location>
        <begin position="369"/>
        <end position="394"/>
    </location>
</feature>
<dbReference type="InParanoid" id="A2DZ48"/>
<dbReference type="Proteomes" id="UP000001542">
    <property type="component" value="Unassembled WGS sequence"/>
</dbReference>
<proteinExistence type="inferred from homology"/>
<dbReference type="AlphaFoldDB" id="A2DZ48"/>
<dbReference type="InterPro" id="IPR052031">
    <property type="entry name" value="Membrane_Transporter-Flippase"/>
</dbReference>
<reference evidence="10" key="1">
    <citation type="submission" date="2006-10" db="EMBL/GenBank/DDBJ databases">
        <authorList>
            <person name="Amadeo P."/>
            <person name="Zhao Q."/>
            <person name="Wortman J."/>
            <person name="Fraser-Liggett C."/>
            <person name="Carlton J."/>
        </authorList>
    </citation>
    <scope>NUCLEOTIDE SEQUENCE</scope>
    <source>
        <strain evidence="10">G3</strain>
    </source>
</reference>
<dbReference type="SMR" id="A2DZ48"/>
<keyword evidence="4" id="KW-1003">Cell membrane</keyword>
<evidence type="ECO:0000256" key="8">
    <source>
        <dbReference type="SAM" id="MobiDB-lite"/>
    </source>
</evidence>
<evidence type="ECO:0000256" key="3">
    <source>
        <dbReference type="ARBA" id="ARBA00022448"/>
    </source>
</evidence>
<keyword evidence="7 9" id="KW-0472">Membrane</keyword>
<feature type="transmembrane region" description="Helical" evidence="9">
    <location>
        <begin position="469"/>
        <end position="491"/>
    </location>
</feature>
<reference evidence="10" key="2">
    <citation type="journal article" date="2007" name="Science">
        <title>Draft genome sequence of the sexually transmitted pathogen Trichomonas vaginalis.</title>
        <authorList>
            <person name="Carlton J.M."/>
            <person name="Hirt R.P."/>
            <person name="Silva J.C."/>
            <person name="Delcher A.L."/>
            <person name="Schatz M."/>
            <person name="Zhao Q."/>
            <person name="Wortman J.R."/>
            <person name="Bidwell S.L."/>
            <person name="Alsmark U.C.M."/>
            <person name="Besteiro S."/>
            <person name="Sicheritz-Ponten T."/>
            <person name="Noel C.J."/>
            <person name="Dacks J.B."/>
            <person name="Foster P.G."/>
            <person name="Simillion C."/>
            <person name="Van de Peer Y."/>
            <person name="Miranda-Saavedra D."/>
            <person name="Barton G.J."/>
            <person name="Westrop G.D."/>
            <person name="Mueller S."/>
            <person name="Dessi D."/>
            <person name="Fiori P.L."/>
            <person name="Ren Q."/>
            <person name="Paulsen I."/>
            <person name="Zhang H."/>
            <person name="Bastida-Corcuera F.D."/>
            <person name="Simoes-Barbosa A."/>
            <person name="Brown M.T."/>
            <person name="Hayes R.D."/>
            <person name="Mukherjee M."/>
            <person name="Okumura C.Y."/>
            <person name="Schneider R."/>
            <person name="Smith A.J."/>
            <person name="Vanacova S."/>
            <person name="Villalvazo M."/>
            <person name="Haas B.J."/>
            <person name="Pertea M."/>
            <person name="Feldblyum T.V."/>
            <person name="Utterback T.R."/>
            <person name="Shu C.L."/>
            <person name="Osoegawa K."/>
            <person name="de Jong P.J."/>
            <person name="Hrdy I."/>
            <person name="Horvathova L."/>
            <person name="Zubacova Z."/>
            <person name="Dolezal P."/>
            <person name="Malik S.B."/>
            <person name="Logsdon J.M. Jr."/>
            <person name="Henze K."/>
            <person name="Gupta A."/>
            <person name="Wang C.C."/>
            <person name="Dunne R.L."/>
            <person name="Upcroft J.A."/>
            <person name="Upcroft P."/>
            <person name="White O."/>
            <person name="Salzberg S.L."/>
            <person name="Tang P."/>
            <person name="Chiu C.-H."/>
            <person name="Lee Y.-S."/>
            <person name="Embley T.M."/>
            <person name="Coombs G.H."/>
            <person name="Mottram J.C."/>
            <person name="Tachezy J."/>
            <person name="Fraser-Liggett C.M."/>
            <person name="Johnson P.J."/>
        </authorList>
    </citation>
    <scope>NUCLEOTIDE SEQUENCE [LARGE SCALE GENOMIC DNA]</scope>
    <source>
        <strain evidence="10">G3</strain>
    </source>
</reference>
<dbReference type="VEuPathDB" id="TrichDB:TVAG_026450"/>
<feature type="transmembrane region" description="Helical" evidence="9">
    <location>
        <begin position="414"/>
        <end position="434"/>
    </location>
</feature>
<evidence type="ECO:0000313" key="11">
    <source>
        <dbReference type="Proteomes" id="UP000001542"/>
    </source>
</evidence>
<dbReference type="PANTHER" id="PTHR43549:SF2">
    <property type="entry name" value="MULTIDRUG RESISTANCE PROTEIN NORM-RELATED"/>
    <property type="match status" value="1"/>
</dbReference>
<evidence type="ECO:0000256" key="4">
    <source>
        <dbReference type="ARBA" id="ARBA00022475"/>
    </source>
</evidence>
<evidence type="ECO:0000313" key="10">
    <source>
        <dbReference type="EMBL" id="EAY14324.1"/>
    </source>
</evidence>
<evidence type="ECO:0000256" key="1">
    <source>
        <dbReference type="ARBA" id="ARBA00004651"/>
    </source>
</evidence>
<evidence type="ECO:0000256" key="7">
    <source>
        <dbReference type="ARBA" id="ARBA00023136"/>
    </source>
</evidence>
<dbReference type="EMBL" id="DS113272">
    <property type="protein sequence ID" value="EAY14324.1"/>
    <property type="molecule type" value="Genomic_DNA"/>
</dbReference>
<feature type="transmembrane region" description="Helical" evidence="9">
    <location>
        <begin position="142"/>
        <end position="161"/>
    </location>
</feature>
<dbReference type="OrthoDB" id="2126698at2759"/>
<organism evidence="10 11">
    <name type="scientific">Trichomonas vaginalis (strain ATCC PRA-98 / G3)</name>
    <dbReference type="NCBI Taxonomy" id="412133"/>
    <lineage>
        <taxon>Eukaryota</taxon>
        <taxon>Metamonada</taxon>
        <taxon>Parabasalia</taxon>
        <taxon>Trichomonadida</taxon>
        <taxon>Trichomonadidae</taxon>
        <taxon>Trichomonas</taxon>
    </lineage>
</organism>
<evidence type="ECO:0000256" key="6">
    <source>
        <dbReference type="ARBA" id="ARBA00022989"/>
    </source>
</evidence>
<gene>
    <name evidence="10" type="ORF">TVAG_026450</name>
</gene>
<protein>
    <recommendedName>
        <fullName evidence="12">MatE family protein</fullName>
    </recommendedName>
</protein>
<evidence type="ECO:0000256" key="2">
    <source>
        <dbReference type="ARBA" id="ARBA00010199"/>
    </source>
</evidence>
<sequence length="509" mass="56292">MSGKKLYRSQSMNGLNKEFNRLSRSKSQESFSSDSSPVKVPEPIADKIYNSFGKRNPLATILMCSRGPFLAEIFKALYELMDTYWISAYTFEVGNAAMTIVTVMELIIKAFSAFMGYAAAYKLALLRGEGKSDQCPQVFADLLRFAIILSVITPAILLPCVDPMLTFFGADGEIRKAGQDYLFPSIIGCGVSIINVFLCGCLQSEGKSLIAGIDQTIACTLNMAIFDPIFIGVCRFGLKGAAYAKILSDFIALVVFGTLFALKQFESQCALKNIFFCGISAYTFAAIKIGFANFISQFCFTIPSFVSRKYIEMGSKLNGTYKEMFAAFNPVSKFWSLPGSYAMALSICTFPACSYAIGRRDGTRVKKLLITGFILSILWCGIMEAILMTLGGKIASLFDSDIGFVTAVTKMTRTYYLCAALLGIEFICATFIQAMDLATRAIVLSFVTRFLPVPLFATIIFFSNPLHKVYWTIWCFPVSDLFSFAMGLLFITEPWQELDHLDQAGYDPI</sequence>
<dbReference type="GO" id="GO:0015297">
    <property type="term" value="F:antiporter activity"/>
    <property type="evidence" value="ECO:0007669"/>
    <property type="project" value="InterPro"/>
</dbReference>
<comment type="similarity">
    <text evidence="2">Belongs to the multi antimicrobial extrusion (MATE) (TC 2.A.66.1) family.</text>
</comment>
<dbReference type="GO" id="GO:0005886">
    <property type="term" value="C:plasma membrane"/>
    <property type="evidence" value="ECO:0007669"/>
    <property type="project" value="UniProtKB-SubCell"/>
</dbReference>
<feature type="transmembrane region" description="Helical" evidence="9">
    <location>
        <begin position="274"/>
        <end position="295"/>
    </location>
</feature>